<dbReference type="GO" id="GO:0003723">
    <property type="term" value="F:RNA binding"/>
    <property type="evidence" value="ECO:0007669"/>
    <property type="project" value="UniProtKB-UniRule"/>
</dbReference>
<organism evidence="5 6">
    <name type="scientific">Pseudomicrostroma glucosiphilum</name>
    <dbReference type="NCBI Taxonomy" id="1684307"/>
    <lineage>
        <taxon>Eukaryota</taxon>
        <taxon>Fungi</taxon>
        <taxon>Dikarya</taxon>
        <taxon>Basidiomycota</taxon>
        <taxon>Ustilaginomycotina</taxon>
        <taxon>Exobasidiomycetes</taxon>
        <taxon>Microstromatales</taxon>
        <taxon>Microstromatales incertae sedis</taxon>
        <taxon>Pseudomicrostroma</taxon>
    </lineage>
</organism>
<feature type="region of interest" description="Disordered" evidence="3">
    <location>
        <begin position="73"/>
        <end position="95"/>
    </location>
</feature>
<accession>A0A316UBV4</accession>
<sequence length="332" mass="38135">MNNVRSITALNDYELQRIARDPAASSSKGSWHDEYRDSAVVFVGGLDSALTEGDVITIFSQYGEVLDINLPKWAQPRPEGQGQGQGQSERERAEAQARVGKRRGFGFLLYEDQRSTILAVDNLNGAQVLGRTLRVDHVKDYRQLEKDEATGKMREAEERRLNAQPVLEGALPKGADGGRGEGDDSSAGSASPAPSIDLEDPMASYFAHQKKSGKKRTKAVEDAEKAAKKARKEERARIREQREQRKREGDRAKMGRDDDGTERSSSRRSEQRESSRRSLSPRRRDYDEREDRYRSHERVDRSRYREGRDDRRYDNRYKDNDYDRARRDDHRR</sequence>
<name>A0A316UBV4_9BASI</name>
<dbReference type="InterPro" id="IPR035979">
    <property type="entry name" value="RBD_domain_sf"/>
</dbReference>
<dbReference type="GO" id="GO:0071011">
    <property type="term" value="C:precatalytic spliceosome"/>
    <property type="evidence" value="ECO:0007669"/>
    <property type="project" value="TreeGrafter"/>
</dbReference>
<dbReference type="CDD" id="cd12411">
    <property type="entry name" value="RRM_ist3_like"/>
    <property type="match status" value="1"/>
</dbReference>
<evidence type="ECO:0000313" key="5">
    <source>
        <dbReference type="EMBL" id="PWN22649.1"/>
    </source>
</evidence>
<dbReference type="STRING" id="1684307.A0A316UBV4"/>
<dbReference type="InterPro" id="IPR045844">
    <property type="entry name" value="RRM_Ist3-like"/>
</dbReference>
<dbReference type="OrthoDB" id="2573941at2759"/>
<protein>
    <submittedName>
        <fullName evidence="5">RNA-binding domain-containing protein</fullName>
    </submittedName>
</protein>
<dbReference type="PANTHER" id="PTHR45880:SF1">
    <property type="entry name" value="RNA-BINDING MOTIF PROTEIN, X-LINKED 2"/>
    <property type="match status" value="1"/>
</dbReference>
<dbReference type="InterPro" id="IPR051847">
    <property type="entry name" value="RNA_proc/Spliceosome_comp"/>
</dbReference>
<evidence type="ECO:0000256" key="2">
    <source>
        <dbReference type="PROSITE-ProRule" id="PRU00176"/>
    </source>
</evidence>
<dbReference type="AlphaFoldDB" id="A0A316UBV4"/>
<proteinExistence type="predicted"/>
<dbReference type="InterPro" id="IPR012677">
    <property type="entry name" value="Nucleotide-bd_a/b_plait_sf"/>
</dbReference>
<evidence type="ECO:0000256" key="3">
    <source>
        <dbReference type="SAM" id="MobiDB-lite"/>
    </source>
</evidence>
<feature type="region of interest" description="Disordered" evidence="3">
    <location>
        <begin position="146"/>
        <end position="332"/>
    </location>
</feature>
<dbReference type="Pfam" id="PF00076">
    <property type="entry name" value="RRM_1"/>
    <property type="match status" value="1"/>
</dbReference>
<keyword evidence="1 2" id="KW-0694">RNA-binding</keyword>
<dbReference type="Proteomes" id="UP000245942">
    <property type="component" value="Unassembled WGS sequence"/>
</dbReference>
<feature type="compositionally biased region" description="Basic and acidic residues" evidence="3">
    <location>
        <begin position="146"/>
        <end position="161"/>
    </location>
</feature>
<dbReference type="GO" id="GO:0071013">
    <property type="term" value="C:catalytic step 2 spliceosome"/>
    <property type="evidence" value="ECO:0007669"/>
    <property type="project" value="TreeGrafter"/>
</dbReference>
<dbReference type="GO" id="GO:0005686">
    <property type="term" value="C:U2 snRNP"/>
    <property type="evidence" value="ECO:0007669"/>
    <property type="project" value="TreeGrafter"/>
</dbReference>
<feature type="domain" description="RRM" evidence="4">
    <location>
        <begin position="39"/>
        <end position="140"/>
    </location>
</feature>
<dbReference type="SUPFAM" id="SSF54928">
    <property type="entry name" value="RNA-binding domain, RBD"/>
    <property type="match status" value="1"/>
</dbReference>
<dbReference type="RefSeq" id="XP_025349809.1">
    <property type="nucleotide sequence ID" value="XM_025494023.1"/>
</dbReference>
<keyword evidence="6" id="KW-1185">Reference proteome</keyword>
<evidence type="ECO:0000256" key="1">
    <source>
        <dbReference type="ARBA" id="ARBA00022884"/>
    </source>
</evidence>
<dbReference type="SMART" id="SM00360">
    <property type="entry name" value="RRM"/>
    <property type="match status" value="1"/>
</dbReference>
<feature type="compositionally biased region" description="Low complexity" evidence="3">
    <location>
        <begin position="185"/>
        <end position="196"/>
    </location>
</feature>
<evidence type="ECO:0000259" key="4">
    <source>
        <dbReference type="PROSITE" id="PS50102"/>
    </source>
</evidence>
<dbReference type="GO" id="GO:0000398">
    <property type="term" value="P:mRNA splicing, via spliceosome"/>
    <property type="evidence" value="ECO:0007669"/>
    <property type="project" value="InterPro"/>
</dbReference>
<gene>
    <name evidence="5" type="ORF">BCV69DRAFT_296631</name>
</gene>
<dbReference type="Gene3D" id="3.30.70.330">
    <property type="match status" value="1"/>
</dbReference>
<feature type="compositionally biased region" description="Basic and acidic residues" evidence="3">
    <location>
        <begin position="218"/>
        <end position="332"/>
    </location>
</feature>
<feature type="compositionally biased region" description="Basic residues" evidence="3">
    <location>
        <begin position="208"/>
        <end position="217"/>
    </location>
</feature>
<reference evidence="5 6" key="1">
    <citation type="journal article" date="2018" name="Mol. Biol. Evol.">
        <title>Broad Genomic Sampling Reveals a Smut Pathogenic Ancestry of the Fungal Clade Ustilaginomycotina.</title>
        <authorList>
            <person name="Kijpornyongpan T."/>
            <person name="Mondo S.J."/>
            <person name="Barry K."/>
            <person name="Sandor L."/>
            <person name="Lee J."/>
            <person name="Lipzen A."/>
            <person name="Pangilinan J."/>
            <person name="LaButti K."/>
            <person name="Hainaut M."/>
            <person name="Henrissat B."/>
            <person name="Grigoriev I.V."/>
            <person name="Spatafora J.W."/>
            <person name="Aime M.C."/>
        </authorList>
    </citation>
    <scope>NUCLEOTIDE SEQUENCE [LARGE SCALE GENOMIC DNA]</scope>
    <source>
        <strain evidence="5 6">MCA 4718</strain>
    </source>
</reference>
<dbReference type="GeneID" id="37015757"/>
<evidence type="ECO:0000313" key="6">
    <source>
        <dbReference type="Proteomes" id="UP000245942"/>
    </source>
</evidence>
<dbReference type="EMBL" id="KZ819322">
    <property type="protein sequence ID" value="PWN22649.1"/>
    <property type="molecule type" value="Genomic_DNA"/>
</dbReference>
<dbReference type="InterPro" id="IPR000504">
    <property type="entry name" value="RRM_dom"/>
</dbReference>
<dbReference type="PANTHER" id="PTHR45880">
    <property type="entry name" value="RNA-BINDING MOTIF PROTEIN, X-LINKED 2"/>
    <property type="match status" value="1"/>
</dbReference>
<dbReference type="PROSITE" id="PS50102">
    <property type="entry name" value="RRM"/>
    <property type="match status" value="1"/>
</dbReference>